<organism evidence="3 4">
    <name type="scientific">Venustampulla echinocandica</name>
    <dbReference type="NCBI Taxonomy" id="2656787"/>
    <lineage>
        <taxon>Eukaryota</taxon>
        <taxon>Fungi</taxon>
        <taxon>Dikarya</taxon>
        <taxon>Ascomycota</taxon>
        <taxon>Pezizomycotina</taxon>
        <taxon>Leotiomycetes</taxon>
        <taxon>Helotiales</taxon>
        <taxon>Pleuroascaceae</taxon>
        <taxon>Venustampulla</taxon>
    </lineage>
</organism>
<dbReference type="Proteomes" id="UP000254866">
    <property type="component" value="Unassembled WGS sequence"/>
</dbReference>
<dbReference type="GeneID" id="43593458"/>
<name>A0A370TYP1_9HELO</name>
<accession>A0A370TYP1</accession>
<keyword evidence="1" id="KW-0175">Coiled coil</keyword>
<protein>
    <recommendedName>
        <fullName evidence="5">Mei5 protein</fullName>
    </recommendedName>
</protein>
<dbReference type="Gene3D" id="1.10.287.1490">
    <property type="match status" value="1"/>
</dbReference>
<reference evidence="3 4" key="1">
    <citation type="journal article" date="2018" name="IMA Fungus">
        <title>IMA Genome-F 9: Draft genome sequence of Annulohypoxylon stygium, Aspergillus mulundensis, Berkeleyomyces basicola (syn. Thielaviopsis basicola), Ceratocystis smalleyi, two Cercospora beticola strains, Coleophoma cylindrospora, Fusarium fracticaudum, Phialophora cf. hyalina, and Morchella septimelata.</title>
        <authorList>
            <person name="Wingfield B.D."/>
            <person name="Bills G.F."/>
            <person name="Dong Y."/>
            <person name="Huang W."/>
            <person name="Nel W.J."/>
            <person name="Swalarsk-Parry B.S."/>
            <person name="Vaghefi N."/>
            <person name="Wilken P.M."/>
            <person name="An Z."/>
            <person name="de Beer Z.W."/>
            <person name="De Vos L."/>
            <person name="Chen L."/>
            <person name="Duong T.A."/>
            <person name="Gao Y."/>
            <person name="Hammerbacher A."/>
            <person name="Kikkert J.R."/>
            <person name="Li Y."/>
            <person name="Li H."/>
            <person name="Li K."/>
            <person name="Li Q."/>
            <person name="Liu X."/>
            <person name="Ma X."/>
            <person name="Naidoo K."/>
            <person name="Pethybridge S.J."/>
            <person name="Sun J."/>
            <person name="Steenkamp E.T."/>
            <person name="van der Nest M.A."/>
            <person name="van Wyk S."/>
            <person name="Wingfield M.J."/>
            <person name="Xiong C."/>
            <person name="Yue Q."/>
            <person name="Zhang X."/>
        </authorList>
    </citation>
    <scope>NUCLEOTIDE SEQUENCE [LARGE SCALE GENOMIC DNA]</scope>
    <source>
        <strain evidence="3 4">BP 5553</strain>
    </source>
</reference>
<evidence type="ECO:0000256" key="1">
    <source>
        <dbReference type="SAM" id="Coils"/>
    </source>
</evidence>
<sequence>MATGPLQTLVTSVRQLASDDSYKAIESIFNEIPALKEQLESKDTELKKLNQEITSTVEVFCAQRNTFEVIKTKLKTENSAHVDSIKEKDAAATQHHQAQDELRKRLDRVKKSLDEEKTKVVNANNEITELQKNLNGRGIYLDKLKKKVSDEEAKVSKVKGELKDIQEEKKSLEEELKSCSKKLGDIEGFTTKLHTYDYEAEDGVEWMRQLNLVWESAHGLVEKLFEEDLSEECLRDTGAWNDFRRLLHLERKIPIPQSNSPAAKQMRIAAMLAILARNIDQYVFQPTYLSDELDGTRKLLVRLAMADSKKESFCRSVLMSMAPKDQERNASKSLDDVVQVVSSCVRHLLADAQYERFRSDLKQVVRRAFQAWELIRHATEKLEPLFVLRHFEDIEWQTLRFAGPGTSSTDQTSAADDEALLVIFPRIYVIEDDEPDPITPGVVLRKSQAAAAAEEIEKADPPSPTSGRPGARSRGVRSARRQSISMNGANSFLPQRLPLNAH</sequence>
<feature type="region of interest" description="Disordered" evidence="2">
    <location>
        <begin position="451"/>
        <end position="502"/>
    </location>
</feature>
<keyword evidence="4" id="KW-1185">Reference proteome</keyword>
<gene>
    <name evidence="3" type="ORF">BP5553_00609</name>
</gene>
<dbReference type="AlphaFoldDB" id="A0A370TYP1"/>
<proteinExistence type="predicted"/>
<feature type="coiled-coil region" evidence="1">
    <location>
        <begin position="99"/>
        <end position="182"/>
    </location>
</feature>
<dbReference type="EMBL" id="NPIC01000001">
    <property type="protein sequence ID" value="RDL40630.1"/>
    <property type="molecule type" value="Genomic_DNA"/>
</dbReference>
<dbReference type="OrthoDB" id="5421041at2759"/>
<evidence type="ECO:0008006" key="5">
    <source>
        <dbReference type="Google" id="ProtNLM"/>
    </source>
</evidence>
<feature type="compositionally biased region" description="Polar residues" evidence="2">
    <location>
        <begin position="482"/>
        <end position="493"/>
    </location>
</feature>
<evidence type="ECO:0000313" key="4">
    <source>
        <dbReference type="Proteomes" id="UP000254866"/>
    </source>
</evidence>
<evidence type="ECO:0000313" key="3">
    <source>
        <dbReference type="EMBL" id="RDL40630.1"/>
    </source>
</evidence>
<evidence type="ECO:0000256" key="2">
    <source>
        <dbReference type="SAM" id="MobiDB-lite"/>
    </source>
</evidence>
<comment type="caution">
    <text evidence="3">The sequence shown here is derived from an EMBL/GenBank/DDBJ whole genome shotgun (WGS) entry which is preliminary data.</text>
</comment>
<dbReference type="RefSeq" id="XP_031873286.1">
    <property type="nucleotide sequence ID" value="XM_032009232.1"/>
</dbReference>